<evidence type="ECO:0000256" key="1">
    <source>
        <dbReference type="SAM" id="Coils"/>
    </source>
</evidence>
<proteinExistence type="predicted"/>
<evidence type="ECO:0000313" key="2">
    <source>
        <dbReference type="EMBL" id="TCS94865.1"/>
    </source>
</evidence>
<dbReference type="Proteomes" id="UP000294937">
    <property type="component" value="Unassembled WGS sequence"/>
</dbReference>
<evidence type="ECO:0000313" key="3">
    <source>
        <dbReference type="Proteomes" id="UP000294937"/>
    </source>
</evidence>
<accession>A0A4R3L757</accession>
<comment type="caution">
    <text evidence="2">The sequence shown here is derived from an EMBL/GenBank/DDBJ whole genome shotgun (WGS) entry which is preliminary data.</text>
</comment>
<keyword evidence="1" id="KW-0175">Coiled coil</keyword>
<name>A0A4R3L757_9BACL</name>
<organism evidence="2 3">
    <name type="scientific">Hazenella coriacea</name>
    <dbReference type="NCBI Taxonomy" id="1179467"/>
    <lineage>
        <taxon>Bacteria</taxon>
        <taxon>Bacillati</taxon>
        <taxon>Bacillota</taxon>
        <taxon>Bacilli</taxon>
        <taxon>Bacillales</taxon>
        <taxon>Thermoactinomycetaceae</taxon>
        <taxon>Hazenella</taxon>
    </lineage>
</organism>
<reference evidence="2 3" key="1">
    <citation type="submission" date="2019-03" db="EMBL/GenBank/DDBJ databases">
        <title>Genomic Encyclopedia of Type Strains, Phase IV (KMG-IV): sequencing the most valuable type-strain genomes for metagenomic binning, comparative biology and taxonomic classification.</title>
        <authorList>
            <person name="Goeker M."/>
        </authorList>
    </citation>
    <scope>NUCLEOTIDE SEQUENCE [LARGE SCALE GENOMIC DNA]</scope>
    <source>
        <strain evidence="2 3">DSM 45707</strain>
    </source>
</reference>
<dbReference type="AlphaFoldDB" id="A0A4R3L757"/>
<protein>
    <submittedName>
        <fullName evidence="2">Uncharacterized protein</fullName>
    </submittedName>
</protein>
<dbReference type="RefSeq" id="WP_131924245.1">
    <property type="nucleotide sequence ID" value="NZ_SMAG01000003.1"/>
</dbReference>
<sequence>MSAWDELTRQVNDNVAETTTLLVEIMFELLEEYIQNKNLEEARARQLYEEAMKQIEAQLKQKIEMDLKGAEQKQPELQQNNDLDQEAFQAKPSSENEIHTQATEALETESNDHLAKEVSSVENDGKSLTFDSFDGQQFYFRDEEQNRYSIHEKELPLSLETKAMIDVYQYMKNEGREKTIEKIRDAQKTALREGRPAQQIYAEKMKKDVAQNVLKYRFALLSQTKDAMNKLDKVKKDIRLKEKAVNERIGKLYHNYHEGKVGKGEFEKEKNKLLKEKGQISQNMGRYQVIEGRLKKGLQGELKKMFPEMKVNHLNLKSTFEITAAASGKKKPFKNAKELNGFLKEKNFPNLSRELEKGLNMKGKSAGIELNAFA</sequence>
<feature type="coiled-coil region" evidence="1">
    <location>
        <begin position="30"/>
        <end position="80"/>
    </location>
</feature>
<dbReference type="EMBL" id="SMAG01000003">
    <property type="protein sequence ID" value="TCS94865.1"/>
    <property type="molecule type" value="Genomic_DNA"/>
</dbReference>
<gene>
    <name evidence="2" type="ORF">EDD58_103288</name>
</gene>
<keyword evidence="3" id="KW-1185">Reference proteome</keyword>